<dbReference type="InterPro" id="IPR029058">
    <property type="entry name" value="AB_hydrolase_fold"/>
</dbReference>
<feature type="domain" description="Serine aminopeptidase S33" evidence="2">
    <location>
        <begin position="161"/>
        <end position="409"/>
    </location>
</feature>
<evidence type="ECO:0000256" key="1">
    <source>
        <dbReference type="SAM" id="Phobius"/>
    </source>
</evidence>
<dbReference type="PRINTS" id="PR00111">
    <property type="entry name" value="ABHYDROLASE"/>
</dbReference>
<dbReference type="Gene3D" id="3.40.50.1820">
    <property type="entry name" value="alpha/beta hydrolase"/>
    <property type="match status" value="1"/>
</dbReference>
<dbReference type="SUPFAM" id="SSF53474">
    <property type="entry name" value="alpha/beta-Hydrolases"/>
    <property type="match status" value="1"/>
</dbReference>
<name>A0A1Z5JSF8_FISSO</name>
<dbReference type="Pfam" id="PF12146">
    <property type="entry name" value="Hydrolase_4"/>
    <property type="match status" value="1"/>
</dbReference>
<comment type="caution">
    <text evidence="3">The sequence shown here is derived from an EMBL/GenBank/DDBJ whole genome shotgun (WGS) entry which is preliminary data.</text>
</comment>
<proteinExistence type="predicted"/>
<dbReference type="Proteomes" id="UP000198406">
    <property type="component" value="Unassembled WGS sequence"/>
</dbReference>
<keyword evidence="1" id="KW-0472">Membrane</keyword>
<evidence type="ECO:0000313" key="3">
    <source>
        <dbReference type="EMBL" id="GAX16960.1"/>
    </source>
</evidence>
<dbReference type="PANTHER" id="PTHR11614">
    <property type="entry name" value="PHOSPHOLIPASE-RELATED"/>
    <property type="match status" value="1"/>
</dbReference>
<dbReference type="OrthoDB" id="2498029at2759"/>
<keyword evidence="1" id="KW-0812">Transmembrane</keyword>
<gene>
    <name evidence="3" type="ORF">FisN_5Hh338</name>
</gene>
<sequence>MQATEKTAASILRKRPVGATKTKEDNVPPLVTLRLDSAVSISTSASSESMSNDVGKVYVPPPLVNQTSVLLVGFFIFILATIYPPLILLLAYMASKLIPYSFRVNDDAASRRRLFADFTKQDDLPDEFKQLPSHILLEESYWVNSRGMALCTTTMTPKHKPIRAVVCFCHGYTDNVSYMKQIEYQRLVDEGIAFVAIEYEGHGRSDGSLGLINDWNSLIEDVSSFFQEISRARFSGKSIFLMGESMGGAVAYCTYNRIPHVFRGVIFVCPMCKISDDMLPPQWVVNTLIWLIGPSGSTSFLGYLPIAPAKQNVGEVANKLEEKRIINGRAPLNYERNPRLATARELIKATQSISSSLSDFDASFLVIHGKDDRVTDPKLSQSLYEESKSKDKSLRLYDGMWHGLTSTEPDENIDLVFSDAIAWILQRS</sequence>
<dbReference type="InterPro" id="IPR022742">
    <property type="entry name" value="Hydrolase_4"/>
</dbReference>
<dbReference type="InterPro" id="IPR000073">
    <property type="entry name" value="AB_hydrolase_1"/>
</dbReference>
<dbReference type="AlphaFoldDB" id="A0A1Z5JSF8"/>
<reference evidence="3 4" key="1">
    <citation type="journal article" date="2015" name="Plant Cell">
        <title>Oil accumulation by the oleaginous diatom Fistulifera solaris as revealed by the genome and transcriptome.</title>
        <authorList>
            <person name="Tanaka T."/>
            <person name="Maeda Y."/>
            <person name="Veluchamy A."/>
            <person name="Tanaka M."/>
            <person name="Abida H."/>
            <person name="Marechal E."/>
            <person name="Bowler C."/>
            <person name="Muto M."/>
            <person name="Sunaga Y."/>
            <person name="Tanaka M."/>
            <person name="Yoshino T."/>
            <person name="Taniguchi T."/>
            <person name="Fukuda Y."/>
            <person name="Nemoto M."/>
            <person name="Matsumoto M."/>
            <person name="Wong P.S."/>
            <person name="Aburatani S."/>
            <person name="Fujibuchi W."/>
        </authorList>
    </citation>
    <scope>NUCLEOTIDE SEQUENCE [LARGE SCALE GENOMIC DNA]</scope>
    <source>
        <strain evidence="3 4">JPCC DA0580</strain>
    </source>
</reference>
<evidence type="ECO:0000259" key="2">
    <source>
        <dbReference type="Pfam" id="PF12146"/>
    </source>
</evidence>
<organism evidence="3 4">
    <name type="scientific">Fistulifera solaris</name>
    <name type="common">Oleaginous diatom</name>
    <dbReference type="NCBI Taxonomy" id="1519565"/>
    <lineage>
        <taxon>Eukaryota</taxon>
        <taxon>Sar</taxon>
        <taxon>Stramenopiles</taxon>
        <taxon>Ochrophyta</taxon>
        <taxon>Bacillariophyta</taxon>
        <taxon>Bacillariophyceae</taxon>
        <taxon>Bacillariophycidae</taxon>
        <taxon>Naviculales</taxon>
        <taxon>Naviculaceae</taxon>
        <taxon>Fistulifera</taxon>
    </lineage>
</organism>
<protein>
    <recommendedName>
        <fullName evidence="2">Serine aminopeptidase S33 domain-containing protein</fullName>
    </recommendedName>
</protein>
<keyword evidence="1" id="KW-1133">Transmembrane helix</keyword>
<evidence type="ECO:0000313" key="4">
    <source>
        <dbReference type="Proteomes" id="UP000198406"/>
    </source>
</evidence>
<dbReference type="InParanoid" id="A0A1Z5JSF8"/>
<dbReference type="InterPro" id="IPR051044">
    <property type="entry name" value="MAG_DAG_Lipase"/>
</dbReference>
<accession>A0A1Z5JSF8</accession>
<feature type="transmembrane region" description="Helical" evidence="1">
    <location>
        <begin position="69"/>
        <end position="93"/>
    </location>
</feature>
<dbReference type="EMBL" id="BDSP01000111">
    <property type="protein sequence ID" value="GAX16960.1"/>
    <property type="molecule type" value="Genomic_DNA"/>
</dbReference>
<keyword evidence="4" id="KW-1185">Reference proteome</keyword>